<dbReference type="SUPFAM" id="SSF50346">
    <property type="entry name" value="PRC-barrel domain"/>
    <property type="match status" value="1"/>
</dbReference>
<dbReference type="OrthoDB" id="3712018at2"/>
<evidence type="ECO:0000313" key="5">
    <source>
        <dbReference type="Proteomes" id="UP000199092"/>
    </source>
</evidence>
<protein>
    <submittedName>
        <fullName evidence="4">Conserved domain-containing protein</fullName>
    </submittedName>
</protein>
<sequence>MLEDDQITQVPGREVYGPDGDKIGKAGRVFVDDQTGRPKWVSLETGLFGAHDTYVPVDGATFDGDRLTVPYAKGQVKGAPALGGGDHLSPEDEATLDRYYRGQGAAGTAAAGGGLEDRDQRGEVDRDRRDDRGDVGDRVGDGHQGGGDDAMTVSEEQLAVSTRSVATERVRLRKRVVTEEVTLTVTLRKEQLTVEREPIGEDEVAGHVGSTDFAGGDQEIVLYEEVPVVQTVVRPVERIRLGTEVTTEQRTVGGEVRKERVEVDQPEDLIGRGDRDRDGDRLS</sequence>
<evidence type="ECO:0000256" key="1">
    <source>
        <dbReference type="SAM" id="MobiDB-lite"/>
    </source>
</evidence>
<evidence type="ECO:0000259" key="3">
    <source>
        <dbReference type="Pfam" id="PF09557"/>
    </source>
</evidence>
<evidence type="ECO:0000259" key="2">
    <source>
        <dbReference type="Pfam" id="PF05239"/>
    </source>
</evidence>
<dbReference type="InterPro" id="IPR052967">
    <property type="entry name" value="Stress_Response_Assoc"/>
</dbReference>
<dbReference type="GO" id="GO:0030077">
    <property type="term" value="C:plasma membrane light-harvesting complex"/>
    <property type="evidence" value="ECO:0007669"/>
    <property type="project" value="InterPro"/>
</dbReference>
<dbReference type="PANTHER" id="PTHR38463">
    <property type="entry name" value="STRESS RESPONSE PROTEIN YSNF"/>
    <property type="match status" value="1"/>
</dbReference>
<feature type="compositionally biased region" description="Basic and acidic residues" evidence="1">
    <location>
        <begin position="255"/>
        <end position="283"/>
    </location>
</feature>
<dbReference type="PANTHER" id="PTHR38463:SF1">
    <property type="entry name" value="STRESS RESPONSE PROTEIN YSNF"/>
    <property type="match status" value="1"/>
</dbReference>
<feature type="region of interest" description="Disordered" evidence="1">
    <location>
        <begin position="105"/>
        <end position="152"/>
    </location>
</feature>
<dbReference type="InterPro" id="IPR027275">
    <property type="entry name" value="PRC-brl_dom"/>
</dbReference>
<feature type="domain" description="DUF2382" evidence="3">
    <location>
        <begin position="151"/>
        <end position="263"/>
    </location>
</feature>
<feature type="region of interest" description="Disordered" evidence="1">
    <location>
        <begin position="1"/>
        <end position="24"/>
    </location>
</feature>
<evidence type="ECO:0000313" key="4">
    <source>
        <dbReference type="EMBL" id="SDS68672.1"/>
    </source>
</evidence>
<dbReference type="AlphaFoldDB" id="A0A1H1U850"/>
<dbReference type="Pfam" id="PF09557">
    <property type="entry name" value="DUF2382"/>
    <property type="match status" value="1"/>
</dbReference>
<feature type="region of interest" description="Disordered" evidence="1">
    <location>
        <begin position="247"/>
        <end position="283"/>
    </location>
</feature>
<dbReference type="Gene3D" id="3.90.50.10">
    <property type="entry name" value="Photosynthetic Reaction Center, subunit H, domain 2"/>
    <property type="match status" value="1"/>
</dbReference>
<dbReference type="RefSeq" id="WP_091412866.1">
    <property type="nucleotide sequence ID" value="NZ_LT629749.1"/>
</dbReference>
<proteinExistence type="predicted"/>
<accession>A0A1H1U850</accession>
<dbReference type="STRING" id="546871.SAMN04488543_2192"/>
<feature type="domain" description="PRC-barrel" evidence="2">
    <location>
        <begin position="7"/>
        <end position="75"/>
    </location>
</feature>
<reference evidence="4 5" key="1">
    <citation type="submission" date="2016-10" db="EMBL/GenBank/DDBJ databases">
        <authorList>
            <person name="de Groot N.N."/>
        </authorList>
    </citation>
    <scope>NUCLEOTIDE SEQUENCE [LARGE SCALE GENOMIC DNA]</scope>
    <source>
        <strain evidence="4 5">DSM 21741</strain>
    </source>
</reference>
<gene>
    <name evidence="4" type="ORF">SAMN04488543_2192</name>
</gene>
<dbReference type="Proteomes" id="UP000199092">
    <property type="component" value="Chromosome I"/>
</dbReference>
<dbReference type="GO" id="GO:0019684">
    <property type="term" value="P:photosynthesis, light reaction"/>
    <property type="evidence" value="ECO:0007669"/>
    <property type="project" value="InterPro"/>
</dbReference>
<dbReference type="InterPro" id="IPR019060">
    <property type="entry name" value="DUF2382"/>
</dbReference>
<dbReference type="InterPro" id="IPR014747">
    <property type="entry name" value="Bac_photo_RC_H_C"/>
</dbReference>
<feature type="compositionally biased region" description="Basic and acidic residues" evidence="1">
    <location>
        <begin position="115"/>
        <end position="141"/>
    </location>
</feature>
<name>A0A1H1U850_9ACTN</name>
<dbReference type="EMBL" id="LT629749">
    <property type="protein sequence ID" value="SDS68672.1"/>
    <property type="molecule type" value="Genomic_DNA"/>
</dbReference>
<dbReference type="InterPro" id="IPR011033">
    <property type="entry name" value="PRC_barrel-like_sf"/>
</dbReference>
<keyword evidence="5" id="KW-1185">Reference proteome</keyword>
<organism evidence="4 5">
    <name type="scientific">Friedmanniella luteola</name>
    <dbReference type="NCBI Taxonomy" id="546871"/>
    <lineage>
        <taxon>Bacteria</taxon>
        <taxon>Bacillati</taxon>
        <taxon>Actinomycetota</taxon>
        <taxon>Actinomycetes</taxon>
        <taxon>Propionibacteriales</taxon>
        <taxon>Nocardioidaceae</taxon>
        <taxon>Friedmanniella</taxon>
    </lineage>
</organism>
<dbReference type="Pfam" id="PF05239">
    <property type="entry name" value="PRC"/>
    <property type="match status" value="1"/>
</dbReference>